<keyword evidence="2" id="KW-1185">Reference proteome</keyword>
<evidence type="ECO:0000313" key="1">
    <source>
        <dbReference type="EMBL" id="PDW04022.1"/>
    </source>
</evidence>
<dbReference type="SUPFAM" id="SSF53335">
    <property type="entry name" value="S-adenosyl-L-methionine-dependent methyltransferases"/>
    <property type="match status" value="1"/>
</dbReference>
<dbReference type="InterPro" id="IPR029063">
    <property type="entry name" value="SAM-dependent_MTases_sf"/>
</dbReference>
<sequence>MGKTAQCIICHSKTKSRKKYNPRSLNSLFKHNIKRFLLDPFSQIKKIGRKPVFGGYVIVCDNCGHGMLEHPPTKSVLQDYYRDQYWSDRFVDTIDKIDLEKEPRANAQMDVVCNFVNCHDINNVLEIGAGSAKASLLIQKRYGNKPQLHVCEPSSKWVDYYNHFGIRKIADYFPYGDSENFIFDYIHTSHWLEHVLDLHEVLINLHQVLAPNGYIFLEVPNTEHFYWDLPTRNDIPHIHFFTRRSLLQAMNSYDFECLSIEEYGITFAEAQQGIPLTADRYGLCEQGYWIRGLFRKTR</sequence>
<dbReference type="AlphaFoldDB" id="A0A2A6RLT3"/>
<dbReference type="Pfam" id="PF13489">
    <property type="entry name" value="Methyltransf_23"/>
    <property type="match status" value="1"/>
</dbReference>
<reference evidence="2" key="1">
    <citation type="submission" date="2017-08" db="EMBL/GenBank/DDBJ databases">
        <authorList>
            <person name="Grouzdev D.S."/>
            <person name="Gaisin V.A."/>
            <person name="Rysina M.S."/>
            <person name="Gorlenko V.M."/>
        </authorList>
    </citation>
    <scope>NUCLEOTIDE SEQUENCE [LARGE SCALE GENOMIC DNA]</scope>
    <source>
        <strain evidence="2">Kir15-3F</strain>
    </source>
</reference>
<evidence type="ECO:0008006" key="3">
    <source>
        <dbReference type="Google" id="ProtNLM"/>
    </source>
</evidence>
<accession>A0A2A6RLT3</accession>
<evidence type="ECO:0000313" key="2">
    <source>
        <dbReference type="Proteomes" id="UP000220527"/>
    </source>
</evidence>
<dbReference type="EMBL" id="NQWI01000016">
    <property type="protein sequence ID" value="PDW04022.1"/>
    <property type="molecule type" value="Genomic_DNA"/>
</dbReference>
<organism evidence="1 2">
    <name type="scientific">Candidatus Viridilinea mediisalina</name>
    <dbReference type="NCBI Taxonomy" id="2024553"/>
    <lineage>
        <taxon>Bacteria</taxon>
        <taxon>Bacillati</taxon>
        <taxon>Chloroflexota</taxon>
        <taxon>Chloroflexia</taxon>
        <taxon>Chloroflexales</taxon>
        <taxon>Chloroflexineae</taxon>
        <taxon>Oscillochloridaceae</taxon>
        <taxon>Candidatus Viridilinea</taxon>
    </lineage>
</organism>
<dbReference type="Proteomes" id="UP000220527">
    <property type="component" value="Unassembled WGS sequence"/>
</dbReference>
<gene>
    <name evidence="1" type="ORF">CJ255_05465</name>
</gene>
<dbReference type="CDD" id="cd02440">
    <property type="entry name" value="AdoMet_MTases"/>
    <property type="match status" value="1"/>
</dbReference>
<name>A0A2A6RLT3_9CHLR</name>
<comment type="caution">
    <text evidence="1">The sequence shown here is derived from an EMBL/GenBank/DDBJ whole genome shotgun (WGS) entry which is preliminary data.</text>
</comment>
<dbReference type="Gene3D" id="3.40.50.150">
    <property type="entry name" value="Vaccinia Virus protein VP39"/>
    <property type="match status" value="1"/>
</dbReference>
<dbReference type="OrthoDB" id="517750at2"/>
<protein>
    <recommendedName>
        <fullName evidence="3">SAM-dependent methyltransferase</fullName>
    </recommendedName>
</protein>
<proteinExistence type="predicted"/>
<dbReference type="RefSeq" id="WP_097643084.1">
    <property type="nucleotide sequence ID" value="NZ_NQWI01000016.1"/>
</dbReference>